<feature type="transmembrane region" description="Helical" evidence="1">
    <location>
        <begin position="72"/>
        <end position="90"/>
    </location>
</feature>
<feature type="transmembrane region" description="Helical" evidence="1">
    <location>
        <begin position="97"/>
        <end position="116"/>
    </location>
</feature>
<evidence type="ECO:0000313" key="3">
    <source>
        <dbReference type="Proteomes" id="UP001290101"/>
    </source>
</evidence>
<keyword evidence="1" id="KW-0472">Membrane</keyword>
<organism evidence="2 3">
    <name type="scientific">Micromonospora sicca</name>
    <dbReference type="NCBI Taxonomy" id="2202420"/>
    <lineage>
        <taxon>Bacteria</taxon>
        <taxon>Bacillati</taxon>
        <taxon>Actinomycetota</taxon>
        <taxon>Actinomycetes</taxon>
        <taxon>Micromonosporales</taxon>
        <taxon>Micromonosporaceae</taxon>
        <taxon>Micromonospora</taxon>
    </lineage>
</organism>
<keyword evidence="3" id="KW-1185">Reference proteome</keyword>
<comment type="caution">
    <text evidence="2">The sequence shown here is derived from an EMBL/GenBank/DDBJ whole genome shotgun (WGS) entry which is preliminary data.</text>
</comment>
<evidence type="ECO:0000256" key="1">
    <source>
        <dbReference type="SAM" id="Phobius"/>
    </source>
</evidence>
<keyword evidence="1" id="KW-0812">Transmembrane</keyword>
<reference evidence="2 3" key="1">
    <citation type="submission" date="2023-12" db="EMBL/GenBank/DDBJ databases">
        <title>Micromonospora sp. nov., isolated from Atacama Desert.</title>
        <authorList>
            <person name="Carro L."/>
            <person name="Golinska P."/>
            <person name="Klenk H.-P."/>
            <person name="Goodfellow M."/>
        </authorList>
    </citation>
    <scope>NUCLEOTIDE SEQUENCE [LARGE SCALE GENOMIC DNA]</scope>
    <source>
        <strain evidence="2 3">4G53</strain>
    </source>
</reference>
<evidence type="ECO:0000313" key="2">
    <source>
        <dbReference type="EMBL" id="MDZ5489570.1"/>
    </source>
</evidence>
<dbReference type="RefSeq" id="WP_322439901.1">
    <property type="nucleotide sequence ID" value="NZ_JAXOTQ010000009.1"/>
</dbReference>
<dbReference type="Proteomes" id="UP001290101">
    <property type="component" value="Unassembled WGS sequence"/>
</dbReference>
<gene>
    <name evidence="2" type="ORF">U2F25_08835</name>
</gene>
<name>A0ABU5JAG5_9ACTN</name>
<dbReference type="EMBL" id="JAXOTQ010000009">
    <property type="protein sequence ID" value="MDZ5489570.1"/>
    <property type="molecule type" value="Genomic_DNA"/>
</dbReference>
<feature type="transmembrane region" description="Helical" evidence="1">
    <location>
        <begin position="42"/>
        <end position="60"/>
    </location>
</feature>
<keyword evidence="1" id="KW-1133">Transmembrane helix</keyword>
<protein>
    <submittedName>
        <fullName evidence="2">Uncharacterized protein</fullName>
    </submittedName>
</protein>
<sequence>MNGTLGVKARMFAEAPWVAVALVDRANDTYHEPVIEQSQRHVPVPVTAAVVILLVATAIPAGKMLTSGPSRASGLIAGLLVLALAFGLWRGSGRARFWTTVFSTASVVYGVVAFAGADASGLLQSLGASVVVGLLLVPASSRRWFHDLPVEE</sequence>
<accession>A0ABU5JAG5</accession>
<proteinExistence type="predicted"/>